<reference evidence="11 12" key="1">
    <citation type="submission" date="2024-03" db="EMBL/GenBank/DDBJ databases">
        <title>The genome assembly and annotation of the cricket Gryllus longicercus Weissman &amp; Gray.</title>
        <authorList>
            <person name="Szrajer S."/>
            <person name="Gray D."/>
            <person name="Ylla G."/>
        </authorList>
    </citation>
    <scope>NUCLEOTIDE SEQUENCE [LARGE SCALE GENOMIC DNA]</scope>
    <source>
        <strain evidence="11">DAG 2021-001</strain>
        <tissue evidence="11">Whole body minus gut</tissue>
    </source>
</reference>
<dbReference type="InterPro" id="IPR013087">
    <property type="entry name" value="Znf_C2H2_type"/>
</dbReference>
<dbReference type="SMART" id="SM00355">
    <property type="entry name" value="ZnF_C2H2"/>
    <property type="match status" value="4"/>
</dbReference>
<evidence type="ECO:0000256" key="4">
    <source>
        <dbReference type="ARBA" id="ARBA00022771"/>
    </source>
</evidence>
<dbReference type="GO" id="GO:0003682">
    <property type="term" value="F:chromatin binding"/>
    <property type="evidence" value="ECO:0007669"/>
    <property type="project" value="UniProtKB-ARBA"/>
</dbReference>
<feature type="domain" description="C2H2-type" evidence="10">
    <location>
        <begin position="397"/>
        <end position="424"/>
    </location>
</feature>
<evidence type="ECO:0000259" key="9">
    <source>
        <dbReference type="PROSITE" id="PS50097"/>
    </source>
</evidence>
<dbReference type="GO" id="GO:0003006">
    <property type="term" value="P:developmental process involved in reproduction"/>
    <property type="evidence" value="ECO:0007669"/>
    <property type="project" value="UniProtKB-ARBA"/>
</dbReference>
<dbReference type="Proteomes" id="UP001378592">
    <property type="component" value="Unassembled WGS sequence"/>
</dbReference>
<evidence type="ECO:0000256" key="8">
    <source>
        <dbReference type="SAM" id="MobiDB-lite"/>
    </source>
</evidence>
<dbReference type="AlphaFoldDB" id="A0AAN9W058"/>
<dbReference type="Pfam" id="PF00096">
    <property type="entry name" value="zf-C2H2"/>
    <property type="match status" value="1"/>
</dbReference>
<dbReference type="Gene3D" id="3.30.710.10">
    <property type="entry name" value="Potassium Channel Kv1.1, Chain A"/>
    <property type="match status" value="1"/>
</dbReference>
<dbReference type="PROSITE" id="PS50157">
    <property type="entry name" value="ZINC_FINGER_C2H2_2"/>
    <property type="match status" value="4"/>
</dbReference>
<feature type="compositionally biased region" description="Basic and acidic residues" evidence="8">
    <location>
        <begin position="163"/>
        <end position="173"/>
    </location>
</feature>
<dbReference type="InterPro" id="IPR036236">
    <property type="entry name" value="Znf_C2H2_sf"/>
</dbReference>
<protein>
    <submittedName>
        <fullName evidence="11">Uncharacterized protein</fullName>
    </submittedName>
</protein>
<feature type="region of interest" description="Disordered" evidence="8">
    <location>
        <begin position="132"/>
        <end position="239"/>
    </location>
</feature>
<evidence type="ECO:0000259" key="10">
    <source>
        <dbReference type="PROSITE" id="PS50157"/>
    </source>
</evidence>
<dbReference type="Pfam" id="PF13912">
    <property type="entry name" value="zf-C2H2_6"/>
    <property type="match status" value="1"/>
</dbReference>
<proteinExistence type="predicted"/>
<dbReference type="EMBL" id="JAZDUA010000015">
    <property type="protein sequence ID" value="KAK7873276.1"/>
    <property type="molecule type" value="Genomic_DNA"/>
</dbReference>
<dbReference type="CDD" id="cd18315">
    <property type="entry name" value="BTB_POZ_BAB-like"/>
    <property type="match status" value="1"/>
</dbReference>
<keyword evidence="12" id="KW-1185">Reference proteome</keyword>
<feature type="domain" description="BTB" evidence="9">
    <location>
        <begin position="34"/>
        <end position="106"/>
    </location>
</feature>
<sequence>MAIAAAENFQLKWHSYGAYMHTSVATLLRSESFTDITLATIDGRQIHAHRFVLSACSSYLHQLLRVVYPTTNGNLPVVIVLPSEISYRILKVLIEYMYSGEATVSYGQLDGILKAAHILGIRGLCRESNTVERSSSSLSSHKHTHNESQNERIVKQSRAPVENNERVVDDDRSSAVSNDVSPHETYEDVPLQLRDITQNSNRSSEEEESQKKESSRQSSSVENSSAKSGPPSDGSDAVNPVQLVVKQEPIEWVDTELEEPGDDDLGEPMHTEMTVKPEVLQTVAEGEEEDTTLYTPLTCDICQKTFTAPAEWVRHIEAHPEIYQQSTKHRGSKNSEKVPGSADQGTDFPPLRCELCELVFSSPGDWVRHIQNSHTEQELAISNNSYQHTKMKRSGRKLCQVCSKTFPSYASMMIHRRTHTGERPYICPICSKGFNVKSNLLRHLRTLHDQIVSPSTVD</sequence>
<organism evidence="11 12">
    <name type="scientific">Gryllus longicercus</name>
    <dbReference type="NCBI Taxonomy" id="2509291"/>
    <lineage>
        <taxon>Eukaryota</taxon>
        <taxon>Metazoa</taxon>
        <taxon>Ecdysozoa</taxon>
        <taxon>Arthropoda</taxon>
        <taxon>Hexapoda</taxon>
        <taxon>Insecta</taxon>
        <taxon>Pterygota</taxon>
        <taxon>Neoptera</taxon>
        <taxon>Polyneoptera</taxon>
        <taxon>Orthoptera</taxon>
        <taxon>Ensifera</taxon>
        <taxon>Gryllidea</taxon>
        <taxon>Grylloidea</taxon>
        <taxon>Gryllidae</taxon>
        <taxon>Gryllinae</taxon>
        <taxon>Gryllus</taxon>
    </lineage>
</organism>
<feature type="region of interest" description="Disordered" evidence="8">
    <location>
        <begin position="323"/>
        <end position="346"/>
    </location>
</feature>
<dbReference type="InterPro" id="IPR000210">
    <property type="entry name" value="BTB/POZ_dom"/>
</dbReference>
<feature type="domain" description="C2H2-type" evidence="10">
    <location>
        <begin position="425"/>
        <end position="448"/>
    </location>
</feature>
<dbReference type="GO" id="GO:0048513">
    <property type="term" value="P:animal organ development"/>
    <property type="evidence" value="ECO:0007669"/>
    <property type="project" value="UniProtKB-ARBA"/>
</dbReference>
<gene>
    <name evidence="11" type="ORF">R5R35_011342</name>
</gene>
<dbReference type="PROSITE" id="PS50097">
    <property type="entry name" value="BTB"/>
    <property type="match status" value="1"/>
</dbReference>
<dbReference type="GO" id="GO:0000785">
    <property type="term" value="C:chromatin"/>
    <property type="evidence" value="ECO:0007669"/>
    <property type="project" value="UniProtKB-ARBA"/>
</dbReference>
<keyword evidence="5" id="KW-0862">Zinc</keyword>
<evidence type="ECO:0000256" key="7">
    <source>
        <dbReference type="PROSITE-ProRule" id="PRU00042"/>
    </source>
</evidence>
<dbReference type="FunFam" id="3.30.160.60:FF:000690">
    <property type="entry name" value="Zinc finger protein 354C"/>
    <property type="match status" value="1"/>
</dbReference>
<feature type="compositionally biased region" description="Low complexity" evidence="8">
    <location>
        <begin position="216"/>
        <end position="225"/>
    </location>
</feature>
<feature type="compositionally biased region" description="Basic and acidic residues" evidence="8">
    <location>
        <begin position="145"/>
        <end position="154"/>
    </location>
</feature>
<dbReference type="InterPro" id="IPR011333">
    <property type="entry name" value="SKP1/BTB/POZ_sf"/>
</dbReference>
<feature type="domain" description="C2H2-type" evidence="10">
    <location>
        <begin position="351"/>
        <end position="379"/>
    </location>
</feature>
<feature type="domain" description="C2H2-type" evidence="10">
    <location>
        <begin position="297"/>
        <end position="319"/>
    </location>
</feature>
<dbReference type="InterPro" id="IPR051095">
    <property type="entry name" value="Dros_DevTransReg"/>
</dbReference>
<dbReference type="Pfam" id="PF00651">
    <property type="entry name" value="BTB"/>
    <property type="match status" value="1"/>
</dbReference>
<evidence type="ECO:0000256" key="2">
    <source>
        <dbReference type="ARBA" id="ARBA00022723"/>
    </source>
</evidence>
<evidence type="ECO:0000256" key="3">
    <source>
        <dbReference type="ARBA" id="ARBA00022737"/>
    </source>
</evidence>
<accession>A0AAN9W058</accession>
<dbReference type="Gene3D" id="3.30.160.60">
    <property type="entry name" value="Classic Zinc Finger"/>
    <property type="match status" value="3"/>
</dbReference>
<evidence type="ECO:0000313" key="12">
    <source>
        <dbReference type="Proteomes" id="UP001378592"/>
    </source>
</evidence>
<dbReference type="PROSITE" id="PS00028">
    <property type="entry name" value="ZINC_FINGER_C2H2_1"/>
    <property type="match status" value="4"/>
</dbReference>
<evidence type="ECO:0000256" key="1">
    <source>
        <dbReference type="ARBA" id="ARBA00004123"/>
    </source>
</evidence>
<dbReference type="SMART" id="SM00225">
    <property type="entry name" value="BTB"/>
    <property type="match status" value="1"/>
</dbReference>
<dbReference type="GO" id="GO:0008270">
    <property type="term" value="F:zinc ion binding"/>
    <property type="evidence" value="ECO:0007669"/>
    <property type="project" value="UniProtKB-KW"/>
</dbReference>
<keyword evidence="2" id="KW-0479">Metal-binding</keyword>
<keyword evidence="3" id="KW-0677">Repeat</keyword>
<dbReference type="PANTHER" id="PTHR23110">
    <property type="entry name" value="BTB DOMAIN TRANSCRIPTION FACTOR"/>
    <property type="match status" value="1"/>
</dbReference>
<dbReference type="PANTHER" id="PTHR23110:SF93">
    <property type="entry name" value="ZINC FINGER AND BTB DOMAIN-CONTAINING PROTEIN 14-LIKE PROTEIN"/>
    <property type="match status" value="1"/>
</dbReference>
<comment type="caution">
    <text evidence="11">The sequence shown here is derived from an EMBL/GenBank/DDBJ whole genome shotgun (WGS) entry which is preliminary data.</text>
</comment>
<dbReference type="SUPFAM" id="SSF57667">
    <property type="entry name" value="beta-beta-alpha zinc fingers"/>
    <property type="match status" value="2"/>
</dbReference>
<dbReference type="SUPFAM" id="SSF54695">
    <property type="entry name" value="POZ domain"/>
    <property type="match status" value="1"/>
</dbReference>
<dbReference type="GO" id="GO:0040029">
    <property type="term" value="P:epigenetic regulation of gene expression"/>
    <property type="evidence" value="ECO:0007669"/>
    <property type="project" value="UniProtKB-ARBA"/>
</dbReference>
<comment type="subcellular location">
    <subcellularLocation>
        <location evidence="1">Nucleus</location>
    </subcellularLocation>
</comment>
<dbReference type="GO" id="GO:0048666">
    <property type="term" value="P:neuron development"/>
    <property type="evidence" value="ECO:0007669"/>
    <property type="project" value="UniProtKB-ARBA"/>
</dbReference>
<dbReference type="GO" id="GO:0005634">
    <property type="term" value="C:nucleus"/>
    <property type="evidence" value="ECO:0007669"/>
    <property type="project" value="UniProtKB-SubCell"/>
</dbReference>
<keyword evidence="6" id="KW-0539">Nucleus</keyword>
<name>A0AAN9W058_9ORTH</name>
<dbReference type="GO" id="GO:0006357">
    <property type="term" value="P:regulation of transcription by RNA polymerase II"/>
    <property type="evidence" value="ECO:0007669"/>
    <property type="project" value="TreeGrafter"/>
</dbReference>
<keyword evidence="4 7" id="KW-0863">Zinc-finger</keyword>
<evidence type="ECO:0000256" key="5">
    <source>
        <dbReference type="ARBA" id="ARBA00022833"/>
    </source>
</evidence>
<evidence type="ECO:0000256" key="6">
    <source>
        <dbReference type="ARBA" id="ARBA00023242"/>
    </source>
</evidence>
<evidence type="ECO:0000313" key="11">
    <source>
        <dbReference type="EMBL" id="KAK7873276.1"/>
    </source>
</evidence>